<comment type="caution">
    <text evidence="1">The sequence shown here is derived from an EMBL/GenBank/DDBJ whole genome shotgun (WGS) entry which is preliminary data.</text>
</comment>
<dbReference type="Proteomes" id="UP000335636">
    <property type="component" value="Unassembled WGS sequence"/>
</dbReference>
<organism evidence="1 2">
    <name type="scientific">Marmota monax</name>
    <name type="common">Woodchuck</name>
    <dbReference type="NCBI Taxonomy" id="9995"/>
    <lineage>
        <taxon>Eukaryota</taxon>
        <taxon>Metazoa</taxon>
        <taxon>Chordata</taxon>
        <taxon>Craniata</taxon>
        <taxon>Vertebrata</taxon>
        <taxon>Euteleostomi</taxon>
        <taxon>Mammalia</taxon>
        <taxon>Eutheria</taxon>
        <taxon>Euarchontoglires</taxon>
        <taxon>Glires</taxon>
        <taxon>Rodentia</taxon>
        <taxon>Sciuromorpha</taxon>
        <taxon>Sciuridae</taxon>
        <taxon>Xerinae</taxon>
        <taxon>Marmotini</taxon>
        <taxon>Marmota</taxon>
    </lineage>
</organism>
<keyword evidence="2" id="KW-1185">Reference proteome</keyword>
<dbReference type="EMBL" id="CABDUW010000934">
    <property type="protein sequence ID" value="VTJ76985.1"/>
    <property type="molecule type" value="Genomic_DNA"/>
</dbReference>
<proteinExistence type="predicted"/>
<gene>
    <name evidence="1" type="ORF">MONAX_5E033156</name>
</gene>
<protein>
    <submittedName>
        <fullName evidence="1">Uncharacterized protein</fullName>
    </submittedName>
</protein>
<evidence type="ECO:0000313" key="2">
    <source>
        <dbReference type="Proteomes" id="UP000335636"/>
    </source>
</evidence>
<feature type="non-terminal residue" evidence="1">
    <location>
        <position position="1"/>
    </location>
</feature>
<reference evidence="1" key="1">
    <citation type="submission" date="2019-04" db="EMBL/GenBank/DDBJ databases">
        <authorList>
            <person name="Alioto T."/>
            <person name="Alioto T."/>
        </authorList>
    </citation>
    <scope>NUCLEOTIDE SEQUENCE [LARGE SCALE GENOMIC DNA]</scope>
</reference>
<evidence type="ECO:0000313" key="1">
    <source>
        <dbReference type="EMBL" id="VTJ76985.1"/>
    </source>
</evidence>
<accession>A0A5E4C5F9</accession>
<name>A0A5E4C5F9_MARMO</name>
<sequence length="82" mass="9041">SARDLEELFPVGLRGSSRASIRPREELCPLGQEALRLAFSASSVLTRLHQKGRPQRKPRGEKLSVTAVLHSRKQSSVVPVVL</sequence>
<dbReference type="AlphaFoldDB" id="A0A5E4C5F9"/>